<evidence type="ECO:0000256" key="1">
    <source>
        <dbReference type="ARBA" id="ARBA00022603"/>
    </source>
</evidence>
<dbReference type="Proteomes" id="UP000270296">
    <property type="component" value="Unassembled WGS sequence"/>
</dbReference>
<dbReference type="InterPro" id="IPR029063">
    <property type="entry name" value="SAM-dependent_MTases_sf"/>
</dbReference>
<keyword evidence="4" id="KW-1185">Reference proteome</keyword>
<dbReference type="WBParaSite" id="SBAD_0001141501-mRNA-1">
    <property type="protein sequence ID" value="SBAD_0001141501-mRNA-1"/>
    <property type="gene ID" value="SBAD_0001141501"/>
</dbReference>
<evidence type="ECO:0000313" key="3">
    <source>
        <dbReference type="EMBL" id="VDP36593.1"/>
    </source>
</evidence>
<protein>
    <submittedName>
        <fullName evidence="5">MTS domain-containing protein</fullName>
    </submittedName>
</protein>
<dbReference type="OrthoDB" id="514248at2759"/>
<dbReference type="SUPFAM" id="SSF53335">
    <property type="entry name" value="S-adenosyl-L-methionine-dependent methyltransferases"/>
    <property type="match status" value="1"/>
</dbReference>
<organism evidence="5">
    <name type="scientific">Soboliphyme baturini</name>
    <dbReference type="NCBI Taxonomy" id="241478"/>
    <lineage>
        <taxon>Eukaryota</taxon>
        <taxon>Metazoa</taxon>
        <taxon>Ecdysozoa</taxon>
        <taxon>Nematoda</taxon>
        <taxon>Enoplea</taxon>
        <taxon>Dorylaimia</taxon>
        <taxon>Dioctophymatida</taxon>
        <taxon>Dioctophymatoidea</taxon>
        <taxon>Soboliphymatidae</taxon>
        <taxon>Soboliphyme</taxon>
    </lineage>
</organism>
<dbReference type="GO" id="GO:0005634">
    <property type="term" value="C:nucleus"/>
    <property type="evidence" value="ECO:0007669"/>
    <property type="project" value="TreeGrafter"/>
</dbReference>
<dbReference type="Gene3D" id="3.40.50.150">
    <property type="entry name" value="Vaccinia Virus protein VP39"/>
    <property type="match status" value="1"/>
</dbReference>
<evidence type="ECO:0000313" key="4">
    <source>
        <dbReference type="Proteomes" id="UP000270296"/>
    </source>
</evidence>
<gene>
    <name evidence="3" type="ORF">SBAD_LOCUS11040</name>
</gene>
<evidence type="ECO:0000313" key="5">
    <source>
        <dbReference type="WBParaSite" id="SBAD_0001141501-mRNA-1"/>
    </source>
</evidence>
<dbReference type="PANTHER" id="PTHR13393">
    <property type="entry name" value="SAM-DEPENDENT METHYLTRANSFERASE"/>
    <property type="match status" value="1"/>
</dbReference>
<evidence type="ECO:0000256" key="2">
    <source>
        <dbReference type="ARBA" id="ARBA00022679"/>
    </source>
</evidence>
<dbReference type="GO" id="GO:0008168">
    <property type="term" value="F:methyltransferase activity"/>
    <property type="evidence" value="ECO:0007669"/>
    <property type="project" value="UniProtKB-KW"/>
</dbReference>
<dbReference type="AlphaFoldDB" id="A0A183J591"/>
<name>A0A183J591_9BILA</name>
<dbReference type="InterPro" id="IPR010286">
    <property type="entry name" value="METTL16/RlmF"/>
</dbReference>
<keyword evidence="2" id="KW-0808">Transferase</keyword>
<dbReference type="Pfam" id="PF05971">
    <property type="entry name" value="Methyltransf_10"/>
    <property type="match status" value="1"/>
</dbReference>
<reference evidence="5" key="1">
    <citation type="submission" date="2016-06" db="UniProtKB">
        <authorList>
            <consortium name="WormBaseParasite"/>
        </authorList>
    </citation>
    <scope>IDENTIFICATION</scope>
</reference>
<dbReference type="EMBL" id="UZAM01014969">
    <property type="protein sequence ID" value="VDP36593.1"/>
    <property type="molecule type" value="Genomic_DNA"/>
</dbReference>
<accession>A0A183J591</accession>
<keyword evidence="1" id="KW-0489">Methyltransferase</keyword>
<dbReference type="GO" id="GO:0070475">
    <property type="term" value="P:rRNA base methylation"/>
    <property type="evidence" value="ECO:0007669"/>
    <property type="project" value="TreeGrafter"/>
</dbReference>
<dbReference type="PANTHER" id="PTHR13393:SF0">
    <property type="entry name" value="RNA N6-ADENOSINE-METHYLTRANSFERASE METTL16"/>
    <property type="match status" value="1"/>
</dbReference>
<sequence>MDKEEAAVNCARRNVEVNNMQDYIRVVKVNDECSFYDVVSSSSIPCFHFLMCNPPFYSSATESMSISRERRPKPHSATTAKPVEVYAEGGEIVFIGKIIEDSFKLQKKVRIYTSMIGKKTSLGPIKNKLKELHVIVTVFSLSVVRRWLMTGFHCRFLRCARRRFVKERRSGGRSRGHSIQAFH</sequence>
<reference evidence="3 4" key="2">
    <citation type="submission" date="2018-11" db="EMBL/GenBank/DDBJ databases">
        <authorList>
            <consortium name="Pathogen Informatics"/>
        </authorList>
    </citation>
    <scope>NUCLEOTIDE SEQUENCE [LARGE SCALE GENOMIC DNA]</scope>
</reference>
<proteinExistence type="predicted"/>